<dbReference type="PANTHER" id="PTHR48050:SF13">
    <property type="entry name" value="STEROL 3-BETA-GLUCOSYLTRANSFERASE UGT80A2"/>
    <property type="match status" value="1"/>
</dbReference>
<dbReference type="InterPro" id="IPR050426">
    <property type="entry name" value="Glycosyltransferase_28"/>
</dbReference>
<dbReference type="Pfam" id="PF06722">
    <property type="entry name" value="EryCIII-like_C"/>
    <property type="match status" value="1"/>
</dbReference>
<keyword evidence="3" id="KW-1185">Reference proteome</keyword>
<accession>A0ABT4MFN5</accession>
<evidence type="ECO:0000313" key="2">
    <source>
        <dbReference type="EMBL" id="MCZ4518840.1"/>
    </source>
</evidence>
<dbReference type="Proteomes" id="UP001081071">
    <property type="component" value="Unassembled WGS sequence"/>
</dbReference>
<dbReference type="PANTHER" id="PTHR48050">
    <property type="entry name" value="STEROL 3-BETA-GLUCOSYLTRANSFERASE"/>
    <property type="match status" value="1"/>
</dbReference>
<feature type="domain" description="Erythromycin biosynthesis protein CIII-like C-terminal" evidence="1">
    <location>
        <begin position="306"/>
        <end position="403"/>
    </location>
</feature>
<name>A0ABT4MFN5_9NOCA</name>
<gene>
    <name evidence="2" type="ORF">O4220_09950</name>
</gene>
<reference evidence="2" key="1">
    <citation type="submission" date="2022-12" db="EMBL/GenBank/DDBJ databases">
        <authorList>
            <person name="Krivoruchko A.V."/>
            <person name="Elkin A."/>
        </authorList>
    </citation>
    <scope>NUCLEOTIDE SEQUENCE</scope>
    <source>
        <strain evidence="2">IEGM 1391</strain>
    </source>
</reference>
<dbReference type="InterPro" id="IPR002213">
    <property type="entry name" value="UDP_glucos_trans"/>
</dbReference>
<dbReference type="InterPro" id="IPR010610">
    <property type="entry name" value="EryCIII-like_C"/>
</dbReference>
<sequence length="425" mass="45237">MKFVMPFNGSRGDVTPGVALGVELAHRGHDVVFGAPPNLLDFARSSTAGSERVHVVSFGPDTHRLLESELIRVRIKSANPRTRMTALAELANHGWDQMTAELAQMSEGSDAIVTGSLGQEMAFNMAEATGSAFVALHYCPLRRNGVVPVVPGVGLPGTVNRSMWALAEALRWKSMKTRENTQRTTLGLATTRDSLPRRSERYGGVEIQAYESALFPGLAEQWGPLRPFVGFLGLSTGRREIDPALEQWLHAGPAPVYFGFGSMPVPDPVALLRMIDNVTEQLGLRALVCAGWSNLTGAESIAARANPNMMIVESVDHASVFPRCIAAVHHGGAGTTAASARAGLPTLVCWFSADQPFWGAALRRIGAGASTKFSALSEPVLLQGIADITTEAARRAARELAETVTPTEAAVAAAADIAEATARDH</sequence>
<dbReference type="SUPFAM" id="SSF53756">
    <property type="entry name" value="UDP-Glycosyltransferase/glycogen phosphorylase"/>
    <property type="match status" value="1"/>
</dbReference>
<proteinExistence type="predicted"/>
<protein>
    <submittedName>
        <fullName evidence="2">Glycosyltransferase</fullName>
    </submittedName>
</protein>
<evidence type="ECO:0000313" key="3">
    <source>
        <dbReference type="Proteomes" id="UP001081071"/>
    </source>
</evidence>
<comment type="caution">
    <text evidence="2">The sequence shown here is derived from an EMBL/GenBank/DDBJ whole genome shotgun (WGS) entry which is preliminary data.</text>
</comment>
<dbReference type="CDD" id="cd03784">
    <property type="entry name" value="GT1_Gtf-like"/>
    <property type="match status" value="1"/>
</dbReference>
<evidence type="ECO:0000259" key="1">
    <source>
        <dbReference type="Pfam" id="PF06722"/>
    </source>
</evidence>
<dbReference type="EMBL" id="JAPWIJ010000003">
    <property type="protein sequence ID" value="MCZ4518840.1"/>
    <property type="molecule type" value="Genomic_DNA"/>
</dbReference>
<organism evidence="2 3">
    <name type="scientific">Rhodococcus ruber</name>
    <dbReference type="NCBI Taxonomy" id="1830"/>
    <lineage>
        <taxon>Bacteria</taxon>
        <taxon>Bacillati</taxon>
        <taxon>Actinomycetota</taxon>
        <taxon>Actinomycetes</taxon>
        <taxon>Mycobacteriales</taxon>
        <taxon>Nocardiaceae</taxon>
        <taxon>Rhodococcus</taxon>
    </lineage>
</organism>
<dbReference type="Gene3D" id="3.40.50.2000">
    <property type="entry name" value="Glycogen Phosphorylase B"/>
    <property type="match status" value="2"/>
</dbReference>
<dbReference type="RefSeq" id="WP_269603531.1">
    <property type="nucleotide sequence ID" value="NZ_JAPWIJ010000003.1"/>
</dbReference>